<name>A0A914Z3J8_9BILA</name>
<feature type="transmembrane region" description="Helical" evidence="3">
    <location>
        <begin position="121"/>
        <end position="143"/>
    </location>
</feature>
<organism evidence="5 6">
    <name type="scientific">Panagrolaimus superbus</name>
    <dbReference type="NCBI Taxonomy" id="310955"/>
    <lineage>
        <taxon>Eukaryota</taxon>
        <taxon>Metazoa</taxon>
        <taxon>Ecdysozoa</taxon>
        <taxon>Nematoda</taxon>
        <taxon>Chromadorea</taxon>
        <taxon>Rhabditida</taxon>
        <taxon>Tylenchina</taxon>
        <taxon>Panagrolaimomorpha</taxon>
        <taxon>Panagrolaimoidea</taxon>
        <taxon>Panagrolaimidae</taxon>
        <taxon>Panagrolaimus</taxon>
    </lineage>
</organism>
<dbReference type="WBParaSite" id="PSU_v2.g7268.t1">
    <property type="protein sequence ID" value="PSU_v2.g7268.t1"/>
    <property type="gene ID" value="PSU_v2.g7268"/>
</dbReference>
<dbReference type="PROSITE" id="PS00455">
    <property type="entry name" value="AMP_BINDING"/>
    <property type="match status" value="1"/>
</dbReference>
<evidence type="ECO:0000256" key="1">
    <source>
        <dbReference type="ARBA" id="ARBA00004275"/>
    </source>
</evidence>
<keyword evidence="3" id="KW-0472">Membrane</keyword>
<feature type="domain" description="AMP-dependent synthetase/ligase" evidence="4">
    <location>
        <begin position="48"/>
        <end position="245"/>
    </location>
</feature>
<dbReference type="GO" id="GO:0005777">
    <property type="term" value="C:peroxisome"/>
    <property type="evidence" value="ECO:0007669"/>
    <property type="project" value="UniProtKB-SubCell"/>
</dbReference>
<dbReference type="InterPro" id="IPR000873">
    <property type="entry name" value="AMP-dep_synth/lig_dom"/>
</dbReference>
<dbReference type="SUPFAM" id="SSF56801">
    <property type="entry name" value="Acetyl-CoA synthetase-like"/>
    <property type="match status" value="1"/>
</dbReference>
<dbReference type="InterPro" id="IPR020845">
    <property type="entry name" value="AMP-binding_CS"/>
</dbReference>
<dbReference type="PANTHER" id="PTHR24096:SF422">
    <property type="entry name" value="BCDNA.GH02901"/>
    <property type="match status" value="1"/>
</dbReference>
<accession>A0A914Z3J8</accession>
<keyword evidence="3" id="KW-1133">Transmembrane helix</keyword>
<evidence type="ECO:0000259" key="4">
    <source>
        <dbReference type="Pfam" id="PF00501"/>
    </source>
</evidence>
<dbReference type="Gene3D" id="3.40.50.980">
    <property type="match status" value="2"/>
</dbReference>
<reference evidence="6" key="1">
    <citation type="submission" date="2022-11" db="UniProtKB">
        <authorList>
            <consortium name="WormBaseParasite"/>
        </authorList>
    </citation>
    <scope>IDENTIFICATION</scope>
</reference>
<proteinExistence type="predicted"/>
<dbReference type="Pfam" id="PF00501">
    <property type="entry name" value="AMP-binding"/>
    <property type="match status" value="1"/>
</dbReference>
<keyword evidence="2" id="KW-0576">Peroxisome</keyword>
<sequence>MEAAKNCPKIKKIICLKSGLLPEGSPDVILPRKIIDFKTIKHLQPELSQWNQVEINSERDIFLLPYSSGTTGPPKGVMITHKNWNTMVPNFSSFFTHEVLPYINKENVTTTDDPQLLFLPFYHIFGVGALMCNLFMGITTVTMPKYDFEMMCKTIQNYKVRMMFMVPPVFIHLKNNVINYDISSLEMIFLGAAPVSKEAMIACQKRLPHLKKVMQGYGMTEVVMASHANTLKENFPYDSIGRPILFVVDCRTRK</sequence>
<dbReference type="GO" id="GO:0016405">
    <property type="term" value="F:CoA-ligase activity"/>
    <property type="evidence" value="ECO:0007669"/>
    <property type="project" value="TreeGrafter"/>
</dbReference>
<evidence type="ECO:0000256" key="2">
    <source>
        <dbReference type="ARBA" id="ARBA00023140"/>
    </source>
</evidence>
<comment type="subcellular location">
    <subcellularLocation>
        <location evidence="1">Peroxisome</location>
    </subcellularLocation>
</comment>
<evidence type="ECO:0000313" key="5">
    <source>
        <dbReference type="Proteomes" id="UP000887577"/>
    </source>
</evidence>
<keyword evidence="3" id="KW-0812">Transmembrane</keyword>
<keyword evidence="5" id="KW-1185">Reference proteome</keyword>
<evidence type="ECO:0000256" key="3">
    <source>
        <dbReference type="SAM" id="Phobius"/>
    </source>
</evidence>
<dbReference type="AlphaFoldDB" id="A0A914Z3J8"/>
<evidence type="ECO:0000313" key="6">
    <source>
        <dbReference type="WBParaSite" id="PSU_v2.g7268.t1"/>
    </source>
</evidence>
<protein>
    <submittedName>
        <fullName evidence="6">AMP-dependent synthetase/ligase domain-containing protein</fullName>
    </submittedName>
</protein>
<dbReference type="Proteomes" id="UP000887577">
    <property type="component" value="Unplaced"/>
</dbReference>
<dbReference type="PANTHER" id="PTHR24096">
    <property type="entry name" value="LONG-CHAIN-FATTY-ACID--COA LIGASE"/>
    <property type="match status" value="1"/>
</dbReference>